<evidence type="ECO:0000313" key="2">
    <source>
        <dbReference type="Proteomes" id="UP000295388"/>
    </source>
</evidence>
<dbReference type="SUPFAM" id="SSF55961">
    <property type="entry name" value="Bet v1-like"/>
    <property type="match status" value="1"/>
</dbReference>
<dbReference type="InterPro" id="IPR023393">
    <property type="entry name" value="START-like_dom_sf"/>
</dbReference>
<protein>
    <submittedName>
        <fullName evidence="1">Polyketide cyclase/dehydrase/lipid transport protein</fullName>
    </submittedName>
</protein>
<accession>A0A4R6JNU3</accession>
<evidence type="ECO:0000313" key="1">
    <source>
        <dbReference type="EMBL" id="TDO36295.1"/>
    </source>
</evidence>
<dbReference type="EMBL" id="SNWQ01000020">
    <property type="protein sequence ID" value="TDO36295.1"/>
    <property type="molecule type" value="Genomic_DNA"/>
</dbReference>
<comment type="caution">
    <text evidence="1">The sequence shown here is derived from an EMBL/GenBank/DDBJ whole genome shotgun (WGS) entry which is preliminary data.</text>
</comment>
<name>A0A4R6JNU3_9ACTN</name>
<dbReference type="Pfam" id="PF10604">
    <property type="entry name" value="Polyketide_cyc2"/>
    <property type="match status" value="1"/>
</dbReference>
<organism evidence="1 2">
    <name type="scientific">Kribbella caucasensis</name>
    <dbReference type="NCBI Taxonomy" id="2512215"/>
    <lineage>
        <taxon>Bacteria</taxon>
        <taxon>Bacillati</taxon>
        <taxon>Actinomycetota</taxon>
        <taxon>Actinomycetes</taxon>
        <taxon>Propionibacteriales</taxon>
        <taxon>Kribbellaceae</taxon>
        <taxon>Kribbella</taxon>
    </lineage>
</organism>
<gene>
    <name evidence="1" type="ORF">EV643_12026</name>
</gene>
<dbReference type="RefSeq" id="WP_166665665.1">
    <property type="nucleotide sequence ID" value="NZ_SNWQ01000020.1"/>
</dbReference>
<reference evidence="1 2" key="1">
    <citation type="submission" date="2019-03" db="EMBL/GenBank/DDBJ databases">
        <title>Genomic Encyclopedia of Type Strains, Phase III (KMG-III): the genomes of soil and plant-associated and newly described type strains.</title>
        <authorList>
            <person name="Whitman W."/>
        </authorList>
    </citation>
    <scope>NUCLEOTIDE SEQUENCE [LARGE SCALE GENOMIC DNA]</scope>
    <source>
        <strain evidence="1 2">VKM Ac-2527</strain>
    </source>
</reference>
<dbReference type="AlphaFoldDB" id="A0A4R6JNU3"/>
<dbReference type="PANTHER" id="PTHR39332">
    <property type="entry name" value="BLL4707 PROTEIN"/>
    <property type="match status" value="1"/>
</dbReference>
<dbReference type="Gene3D" id="3.30.530.20">
    <property type="match status" value="1"/>
</dbReference>
<sequence>MPHLTDRIEINASPDAVWAILGDLAATPAWLPGTVSAQVDNGTRICTMADGSQVHEQIDNYSAETRSYAWKHLQVRLPVRDSHGKFTVVPNPAGHTTVVLDTWFEPLQEPDEVTPMIQTAFRQSLESLRRFIEQGTRWND</sequence>
<proteinExistence type="predicted"/>
<dbReference type="Proteomes" id="UP000295388">
    <property type="component" value="Unassembled WGS sequence"/>
</dbReference>
<dbReference type="CDD" id="cd07821">
    <property type="entry name" value="PYR_PYL_RCAR_like"/>
    <property type="match status" value="1"/>
</dbReference>
<dbReference type="PANTHER" id="PTHR39332:SF7">
    <property type="entry name" value="SRPBCC FAMILY PROTEIN"/>
    <property type="match status" value="1"/>
</dbReference>
<keyword evidence="2" id="KW-1185">Reference proteome</keyword>
<dbReference type="InterPro" id="IPR019587">
    <property type="entry name" value="Polyketide_cyclase/dehydratase"/>
</dbReference>